<dbReference type="SUPFAM" id="SSF51197">
    <property type="entry name" value="Clavaminate synthase-like"/>
    <property type="match status" value="1"/>
</dbReference>
<feature type="non-terminal residue" evidence="1">
    <location>
        <position position="1"/>
    </location>
</feature>
<feature type="non-terminal residue" evidence="1">
    <location>
        <position position="707"/>
    </location>
</feature>
<proteinExistence type="predicted"/>
<evidence type="ECO:0000313" key="1">
    <source>
        <dbReference type="EMBL" id="CAK0843782.1"/>
    </source>
</evidence>
<keyword evidence="2" id="KW-1185">Reference proteome</keyword>
<dbReference type="PANTHER" id="PTHR31630">
    <property type="entry name" value="PHYTANOYL-COA DIOXYGENASE-RELATED-RELATED"/>
    <property type="match status" value="1"/>
</dbReference>
<protein>
    <submittedName>
        <fullName evidence="1">Uncharacterized protein</fullName>
    </submittedName>
</protein>
<gene>
    <name evidence="1" type="ORF">PCOR1329_LOCUS38024</name>
</gene>
<dbReference type="PANTHER" id="PTHR31630:SF10">
    <property type="entry name" value="PHYTANOYL-COA DIOXYGENASE"/>
    <property type="match status" value="1"/>
</dbReference>
<evidence type="ECO:0000313" key="2">
    <source>
        <dbReference type="Proteomes" id="UP001189429"/>
    </source>
</evidence>
<reference evidence="1" key="1">
    <citation type="submission" date="2023-10" db="EMBL/GenBank/DDBJ databases">
        <authorList>
            <person name="Chen Y."/>
            <person name="Shah S."/>
            <person name="Dougan E. K."/>
            <person name="Thang M."/>
            <person name="Chan C."/>
        </authorList>
    </citation>
    <scope>NUCLEOTIDE SEQUENCE [LARGE SCALE GENOMIC DNA]</scope>
</reference>
<dbReference type="InterPro" id="IPR008775">
    <property type="entry name" value="Phytyl_CoA_dOase-like"/>
</dbReference>
<organism evidence="1 2">
    <name type="scientific">Prorocentrum cordatum</name>
    <dbReference type="NCBI Taxonomy" id="2364126"/>
    <lineage>
        <taxon>Eukaryota</taxon>
        <taxon>Sar</taxon>
        <taxon>Alveolata</taxon>
        <taxon>Dinophyceae</taxon>
        <taxon>Prorocentrales</taxon>
        <taxon>Prorocentraceae</taxon>
        <taxon>Prorocentrum</taxon>
    </lineage>
</organism>
<comment type="caution">
    <text evidence="1">The sequence shown here is derived from an EMBL/GenBank/DDBJ whole genome shotgun (WGS) entry which is preliminary data.</text>
</comment>
<dbReference type="EMBL" id="CAUYUJ010014608">
    <property type="protein sequence ID" value="CAK0843782.1"/>
    <property type="molecule type" value="Genomic_DNA"/>
</dbReference>
<name>A0ABN9TDF2_9DINO</name>
<sequence>MARPWLAACALQATCPDCTKILPQWVQVARDLQDRKDLVLLTVADPQGLAPSPYEHDENPAVFFARPRAGAAAGAEAAAGAGLPDLSARLLAELARHEREGARAQLEVVRSKYLLRLGPQAAGSEPLAVLAARFLDGQAPPASAAPARRPFGLARASMLRRASEVLLRYGADPGGHDAALRRRGNARWYTTWYRNRGTLAAEERPARDEVEKDVHARLMHKVREGWRWWNWQKFKRQRRRRDVAPMQGVECDEARVKLAREAARDGAGTRMHVMCGSFLSPLAAKAAGGEKFDEACRCVCPGCDADLPDQDHIMWGCACRPSWAPDRPRDELQVRWGWPAGRSCEEDRLILRWMEEVAERTWDARCPARQWQAPRGAARTNPPGDEEADDLLEEEAELQRQQGEDPEGPRARAVPLWSALVAAGAPVTPRYVSLPRFKAAAEPDESRRFFHEHGFAVFRAASAGDVSRAEGLFWDYVEGLGTGVDRSRPQTWTDERWPTTRTHNGLLAFFGIGQSEFLWYLRSLPEVRAAFAALWGSDDLLASFDGATALRFQDPSLHVSHDYWWHVDQNPRSQPASDCLQGVLQLTAASPDTGGLVLVPGSHRLYPQLYEERYGDMLDAANPEHLHFGIPPWDPPVQRHLSESAVQPALEAGDLVVWNSTTLHCSFVGAGFGAPRGRNRTRRPLARLAAYVAMSPRSKAPEEVLRL</sequence>
<accession>A0ABN9TDF2</accession>
<dbReference type="Gene3D" id="2.60.120.620">
    <property type="entry name" value="q2cbj1_9rhob like domain"/>
    <property type="match status" value="1"/>
</dbReference>
<dbReference type="Pfam" id="PF05721">
    <property type="entry name" value="PhyH"/>
    <property type="match status" value="1"/>
</dbReference>
<dbReference type="Proteomes" id="UP001189429">
    <property type="component" value="Unassembled WGS sequence"/>
</dbReference>